<feature type="compositionally biased region" description="Low complexity" evidence="1">
    <location>
        <begin position="278"/>
        <end position="289"/>
    </location>
</feature>
<feature type="region of interest" description="Disordered" evidence="1">
    <location>
        <begin position="173"/>
        <end position="204"/>
    </location>
</feature>
<sequence length="378" mass="38735">MASTSRTNQHPWVTAYQNSPPPACATLRALLNTVEYGVQCVFAEEDGDPLPNSINTACLPWATSGVPSSAAFYSPATACPTSWTAVATQTAADGATDWIDGETAIECCPPGFVGGTGGTCNPGNSGTTPVVRCGEADAEENDNLIYTAGAWPASVTARVTALQLRYQPTDVGLSASASGSGSGSASTSTNSSSSGSGRSSGGGLSTGAKAAIGTVIPLVFILGAFAAFLLWRRRKHRKAAAALSKDLGDGQETKQNYGDIMHSPYNDSKSGPNAPHMASPGSAALAAGGTQHHHHEIPEWNTELDATEAERRRYMAVQGSLFPGTAGGAGDAASPGGASEASELGGIMRMNRKPVAPVELDSTPRTMELDGSSNSERR</sequence>
<feature type="region of interest" description="Disordered" evidence="1">
    <location>
        <begin position="242"/>
        <end position="302"/>
    </location>
</feature>
<reference evidence="3" key="1">
    <citation type="submission" date="2018-12" db="EMBL/GenBank/DDBJ databases">
        <authorList>
            <person name="Syme R.A."/>
            <person name="Farfan-Caceres L."/>
            <person name="Lichtenzveig J."/>
        </authorList>
    </citation>
    <scope>NUCLEOTIDE SEQUENCE</scope>
    <source>
        <strain evidence="3">Al4</strain>
    </source>
</reference>
<dbReference type="OrthoDB" id="5429716at2759"/>
<dbReference type="AlphaFoldDB" id="A0A8H7IZ47"/>
<keyword evidence="2" id="KW-0472">Membrane</keyword>
<dbReference type="EMBL" id="RZGK01000015">
    <property type="protein sequence ID" value="KAF9693527.1"/>
    <property type="molecule type" value="Genomic_DNA"/>
</dbReference>
<protein>
    <submittedName>
        <fullName evidence="3">Uncharacterized protein</fullName>
    </submittedName>
</protein>
<reference evidence="3" key="2">
    <citation type="submission" date="2020-09" db="EMBL/GenBank/DDBJ databases">
        <title>Reference genome assembly for Australian Ascochyta lentis isolate Al4.</title>
        <authorList>
            <person name="Lee R.C."/>
            <person name="Farfan-Caceres L.M."/>
            <person name="Debler J.W."/>
            <person name="Williams A.H."/>
            <person name="Henares B.M."/>
        </authorList>
    </citation>
    <scope>NUCLEOTIDE SEQUENCE</scope>
    <source>
        <strain evidence="3">Al4</strain>
    </source>
</reference>
<evidence type="ECO:0000313" key="3">
    <source>
        <dbReference type="EMBL" id="KAF9693527.1"/>
    </source>
</evidence>
<keyword evidence="2" id="KW-0812">Transmembrane</keyword>
<dbReference type="Proteomes" id="UP000651452">
    <property type="component" value="Unassembled WGS sequence"/>
</dbReference>
<evidence type="ECO:0000313" key="4">
    <source>
        <dbReference type="Proteomes" id="UP000651452"/>
    </source>
</evidence>
<feature type="region of interest" description="Disordered" evidence="1">
    <location>
        <begin position="326"/>
        <end position="378"/>
    </location>
</feature>
<comment type="caution">
    <text evidence="3">The sequence shown here is derived from an EMBL/GenBank/DDBJ whole genome shotgun (WGS) entry which is preliminary data.</text>
</comment>
<organism evidence="3 4">
    <name type="scientific">Ascochyta lentis</name>
    <dbReference type="NCBI Taxonomy" id="205686"/>
    <lineage>
        <taxon>Eukaryota</taxon>
        <taxon>Fungi</taxon>
        <taxon>Dikarya</taxon>
        <taxon>Ascomycota</taxon>
        <taxon>Pezizomycotina</taxon>
        <taxon>Dothideomycetes</taxon>
        <taxon>Pleosporomycetidae</taxon>
        <taxon>Pleosporales</taxon>
        <taxon>Pleosporineae</taxon>
        <taxon>Didymellaceae</taxon>
        <taxon>Ascochyta</taxon>
    </lineage>
</organism>
<proteinExistence type="predicted"/>
<keyword evidence="4" id="KW-1185">Reference proteome</keyword>
<name>A0A8H7IZ47_9PLEO</name>
<accession>A0A8H7IZ47</accession>
<evidence type="ECO:0000256" key="2">
    <source>
        <dbReference type="SAM" id="Phobius"/>
    </source>
</evidence>
<feature type="compositionally biased region" description="Low complexity" evidence="1">
    <location>
        <begin position="331"/>
        <end position="346"/>
    </location>
</feature>
<keyword evidence="2" id="KW-1133">Transmembrane helix</keyword>
<evidence type="ECO:0000256" key="1">
    <source>
        <dbReference type="SAM" id="MobiDB-lite"/>
    </source>
</evidence>
<feature type="transmembrane region" description="Helical" evidence="2">
    <location>
        <begin position="210"/>
        <end position="231"/>
    </location>
</feature>
<gene>
    <name evidence="3" type="ORF">EKO04_008237</name>
</gene>
<feature type="compositionally biased region" description="Low complexity" evidence="1">
    <location>
        <begin position="173"/>
        <end position="197"/>
    </location>
</feature>